<dbReference type="Pfam" id="PF02311">
    <property type="entry name" value="AraC_binding"/>
    <property type="match status" value="1"/>
</dbReference>
<dbReference type="Proteomes" id="UP000323522">
    <property type="component" value="Chromosome"/>
</dbReference>
<name>A0A5C1Q030_9BURK</name>
<dbReference type="InterPro" id="IPR037923">
    <property type="entry name" value="HTH-like"/>
</dbReference>
<dbReference type="GO" id="GO:0043565">
    <property type="term" value="F:sequence-specific DNA binding"/>
    <property type="evidence" value="ECO:0007669"/>
    <property type="project" value="InterPro"/>
</dbReference>
<dbReference type="KEGG" id="snn:EWH46_08555"/>
<dbReference type="AlphaFoldDB" id="A0A5C1Q030"/>
<keyword evidence="3" id="KW-0010">Activator</keyword>
<evidence type="ECO:0000313" key="8">
    <source>
        <dbReference type="Proteomes" id="UP000323522"/>
    </source>
</evidence>
<dbReference type="SMART" id="SM00342">
    <property type="entry name" value="HTH_ARAC"/>
    <property type="match status" value="1"/>
</dbReference>
<evidence type="ECO:0000313" key="6">
    <source>
        <dbReference type="EMBL" id="MET3603379.1"/>
    </source>
</evidence>
<reference evidence="6 9" key="2">
    <citation type="submission" date="2024-06" db="EMBL/GenBank/DDBJ databases">
        <title>Genomic Encyclopedia of Type Strains, Phase IV (KMG-IV): sequencing the most valuable type-strain genomes for metagenomic binning, comparative biology and taxonomic classification.</title>
        <authorList>
            <person name="Goeker M."/>
        </authorList>
    </citation>
    <scope>NUCLEOTIDE SEQUENCE [LARGE SCALE GENOMIC DNA]</scope>
    <source>
        <strain evidence="6 9">D-501</strain>
    </source>
</reference>
<dbReference type="InterPro" id="IPR050204">
    <property type="entry name" value="AraC_XylS_family_regulators"/>
</dbReference>
<dbReference type="Gene3D" id="1.10.10.60">
    <property type="entry name" value="Homeodomain-like"/>
    <property type="match status" value="1"/>
</dbReference>
<dbReference type="PROSITE" id="PS01124">
    <property type="entry name" value="HTH_ARAC_FAMILY_2"/>
    <property type="match status" value="1"/>
</dbReference>
<evidence type="ECO:0000256" key="1">
    <source>
        <dbReference type="ARBA" id="ARBA00023015"/>
    </source>
</evidence>
<dbReference type="EMBL" id="CP035708">
    <property type="protein sequence ID" value="QEN00821.1"/>
    <property type="molecule type" value="Genomic_DNA"/>
</dbReference>
<dbReference type="GO" id="GO:0003700">
    <property type="term" value="F:DNA-binding transcription factor activity"/>
    <property type="evidence" value="ECO:0007669"/>
    <property type="project" value="InterPro"/>
</dbReference>
<dbReference type="PANTHER" id="PTHR46796">
    <property type="entry name" value="HTH-TYPE TRANSCRIPTIONAL ACTIVATOR RHAS-RELATED"/>
    <property type="match status" value="1"/>
</dbReference>
<dbReference type="PANTHER" id="PTHR46796:SF2">
    <property type="entry name" value="TRANSCRIPTIONAL REGULATORY PROTEIN"/>
    <property type="match status" value="1"/>
</dbReference>
<evidence type="ECO:0000256" key="3">
    <source>
        <dbReference type="ARBA" id="ARBA00023159"/>
    </source>
</evidence>
<dbReference type="PROSITE" id="PS00041">
    <property type="entry name" value="HTH_ARAC_FAMILY_1"/>
    <property type="match status" value="1"/>
</dbReference>
<dbReference type="RefSeq" id="WP_149503535.1">
    <property type="nucleotide sequence ID" value="NZ_CP035708.1"/>
</dbReference>
<dbReference type="EMBL" id="JBEPLS010000003">
    <property type="protein sequence ID" value="MET3603379.1"/>
    <property type="molecule type" value="Genomic_DNA"/>
</dbReference>
<feature type="domain" description="HTH araC/xylS-type" evidence="5">
    <location>
        <begin position="179"/>
        <end position="276"/>
    </location>
</feature>
<gene>
    <name evidence="6" type="ORF">ABIC99_001163</name>
    <name evidence="7" type="ORF">EWH46_08555</name>
</gene>
<dbReference type="InterPro" id="IPR009057">
    <property type="entry name" value="Homeodomain-like_sf"/>
</dbReference>
<dbReference type="Proteomes" id="UP001549111">
    <property type="component" value="Unassembled WGS sequence"/>
</dbReference>
<keyword evidence="4" id="KW-0804">Transcription</keyword>
<keyword evidence="2" id="KW-0238">DNA-binding</keyword>
<proteinExistence type="predicted"/>
<evidence type="ECO:0000259" key="5">
    <source>
        <dbReference type="PROSITE" id="PS01124"/>
    </source>
</evidence>
<keyword evidence="9" id="KW-1185">Reference proteome</keyword>
<dbReference type="SUPFAM" id="SSF46689">
    <property type="entry name" value="Homeodomain-like"/>
    <property type="match status" value="2"/>
</dbReference>
<dbReference type="SUPFAM" id="SSF51215">
    <property type="entry name" value="Regulatory protein AraC"/>
    <property type="match status" value="1"/>
</dbReference>
<accession>A0A5C1Q030</accession>
<dbReference type="OrthoDB" id="3631840at2"/>
<evidence type="ECO:0000313" key="7">
    <source>
        <dbReference type="EMBL" id="QEN00821.1"/>
    </source>
</evidence>
<protein>
    <submittedName>
        <fullName evidence="7">AraC family transcriptional regulator</fullName>
    </submittedName>
    <submittedName>
        <fullName evidence="6">AraC-like DNA-binding protein</fullName>
    </submittedName>
</protein>
<dbReference type="InterPro" id="IPR018060">
    <property type="entry name" value="HTH_AraC"/>
</dbReference>
<dbReference type="Pfam" id="PF12833">
    <property type="entry name" value="HTH_18"/>
    <property type="match status" value="1"/>
</dbReference>
<dbReference type="InterPro" id="IPR018062">
    <property type="entry name" value="HTH_AraC-typ_CS"/>
</dbReference>
<sequence>MEGVPERFDSPRDRAEFLRPAHRAGVELYRAAIVDCAFEPHGHDAYGFGVIDQGVERFRLRGAEHLAPVDTLVAMQPEDLHTGRAETPQGWSYRMVYLDEDLLRGLGGGAAWRFDEALIRDPRTVAPVSALMHRLWRAAEQGAEPLAFDSLLVELVEHLRPHARDAGVPREACAAARFRPVMELMRARLDEPLTLDELAAAAGLSPFHFLRSFRREHHATPQQMLMALRLLEAKRRIAAGEPLAQVAAATGLADQAHLTRAFSRRYGVTPARYRQQLQQSGTRPRRHA</sequence>
<evidence type="ECO:0000313" key="9">
    <source>
        <dbReference type="Proteomes" id="UP001549111"/>
    </source>
</evidence>
<evidence type="ECO:0000256" key="4">
    <source>
        <dbReference type="ARBA" id="ARBA00023163"/>
    </source>
</evidence>
<reference evidence="7 8" key="1">
    <citation type="submission" date="2019-02" db="EMBL/GenBank/DDBJ databases">
        <title>Complete Genome Sequence and Methylome Analysis of Sphaerotilus natans subsp. sulfidivorans D-507.</title>
        <authorList>
            <person name="Fomenkov A."/>
            <person name="Gridneva E."/>
            <person name="Smolyakov D."/>
            <person name="Dubinina G."/>
            <person name="Vincze T."/>
            <person name="Grabovich M."/>
            <person name="Roberts R.J."/>
        </authorList>
    </citation>
    <scope>NUCLEOTIDE SEQUENCE [LARGE SCALE GENOMIC DNA]</scope>
    <source>
        <strain evidence="7 8">D-507</strain>
    </source>
</reference>
<dbReference type="InterPro" id="IPR003313">
    <property type="entry name" value="AraC-bd"/>
</dbReference>
<organism evidence="7 8">
    <name type="scientific">Sphaerotilus sulfidivorans</name>
    <dbReference type="NCBI Taxonomy" id="639200"/>
    <lineage>
        <taxon>Bacteria</taxon>
        <taxon>Pseudomonadati</taxon>
        <taxon>Pseudomonadota</taxon>
        <taxon>Betaproteobacteria</taxon>
        <taxon>Burkholderiales</taxon>
        <taxon>Sphaerotilaceae</taxon>
        <taxon>Sphaerotilus</taxon>
    </lineage>
</organism>
<keyword evidence="1" id="KW-0805">Transcription regulation</keyword>
<evidence type="ECO:0000256" key="2">
    <source>
        <dbReference type="ARBA" id="ARBA00023125"/>
    </source>
</evidence>